<keyword evidence="3" id="KW-1185">Reference proteome</keyword>
<evidence type="ECO:0000256" key="1">
    <source>
        <dbReference type="SAM" id="SignalP"/>
    </source>
</evidence>
<sequence length="151" mass="17363">MKIPLLCLDIFLFSQFEQAVNNDQVGAEINYRNSETPLLESVLDSVTGFRTLADYVGTTWPGNAPFKYLVSDLYSEKQPSWNHGFTEALNYIARLHFTQQKRQPKFDAVVYNKDSATDPTFGTHYNETDLIDEVYKYVYLSPHNFALPHAQ</sequence>
<organism evidence="2 3">
    <name type="scientific">Petromyces alliaceus</name>
    <name type="common">Aspergillus alliaceus</name>
    <dbReference type="NCBI Taxonomy" id="209559"/>
    <lineage>
        <taxon>Eukaryota</taxon>
        <taxon>Fungi</taxon>
        <taxon>Dikarya</taxon>
        <taxon>Ascomycota</taxon>
        <taxon>Pezizomycotina</taxon>
        <taxon>Eurotiomycetes</taxon>
        <taxon>Eurotiomycetidae</taxon>
        <taxon>Eurotiales</taxon>
        <taxon>Aspergillaceae</taxon>
        <taxon>Aspergillus</taxon>
        <taxon>Aspergillus subgen. Circumdati</taxon>
    </lineage>
</organism>
<accession>A0A8H5ZYZ1</accession>
<evidence type="ECO:0000313" key="2">
    <source>
        <dbReference type="EMBL" id="KAF5859568.1"/>
    </source>
</evidence>
<protein>
    <submittedName>
        <fullName evidence="2">Uncharacterized protein</fullName>
    </submittedName>
</protein>
<evidence type="ECO:0000313" key="3">
    <source>
        <dbReference type="Proteomes" id="UP000541154"/>
    </source>
</evidence>
<name>A0A8H5ZYZ1_PETAA</name>
<keyword evidence="1" id="KW-0732">Signal</keyword>
<dbReference type="EMBL" id="SPNV01000160">
    <property type="protein sequence ID" value="KAF5859568.1"/>
    <property type="molecule type" value="Genomic_DNA"/>
</dbReference>
<proteinExistence type="predicted"/>
<gene>
    <name evidence="2" type="ORF">ETB97_002743</name>
</gene>
<reference evidence="2 3" key="1">
    <citation type="submission" date="2019-04" db="EMBL/GenBank/DDBJ databases">
        <title>Aspergillus burnettii sp. nov., novel species from soil in southeast Queensland.</title>
        <authorList>
            <person name="Gilchrist C.L.M."/>
            <person name="Pitt J.I."/>
            <person name="Lange L."/>
            <person name="Lacey H.J."/>
            <person name="Vuong D."/>
            <person name="Midgley D.J."/>
            <person name="Greenfield P."/>
            <person name="Bradbury M."/>
            <person name="Lacey E."/>
            <person name="Busk P.K."/>
            <person name="Pilgaard B."/>
            <person name="Chooi Y.H."/>
            <person name="Piggott A.M."/>
        </authorList>
    </citation>
    <scope>NUCLEOTIDE SEQUENCE [LARGE SCALE GENOMIC DNA]</scope>
    <source>
        <strain evidence="2 3">FRR 5400</strain>
    </source>
</reference>
<dbReference type="Proteomes" id="UP000541154">
    <property type="component" value="Unassembled WGS sequence"/>
</dbReference>
<dbReference type="AlphaFoldDB" id="A0A8H5ZYZ1"/>
<feature type="signal peptide" evidence="1">
    <location>
        <begin position="1"/>
        <end position="19"/>
    </location>
</feature>
<comment type="caution">
    <text evidence="2">The sequence shown here is derived from an EMBL/GenBank/DDBJ whole genome shotgun (WGS) entry which is preliminary data.</text>
</comment>
<feature type="chain" id="PRO_5034424362" evidence="1">
    <location>
        <begin position="20"/>
        <end position="151"/>
    </location>
</feature>